<feature type="region of interest" description="Disordered" evidence="1">
    <location>
        <begin position="1"/>
        <end position="32"/>
    </location>
</feature>
<sequence>MDAMRSSSPQAPQSSLDSNKIGGGPGDTLEKKMSAGTAGAVAFGIEHGVGDLCKDFTIIRTELYDYCDNAMAIHDALHDAHKNNKSEAVVRTKNNAEITFTQVGDDVRISEGGNVAVLKNTNFYNLELIICMDAASAPGHYADFEATMNEKVKKNGGLDILRQYGTKWLSLLFHQKNGEMEKICKNAQIIHDGLHDAYKNNKKLVTLTMADKSEIRFGQGSDYVQIWTGKGFKESTTLPDMSFRGLCEILYQDAKRAPGYHQAFEESIKNKFAEGEKGGSVGILSLGIEYGAKRLIEACSVANKASASNFYRDALSIFSGLYQAFLSSEKKASVALENGTAVEFSLEKGNVEIKDEKENITILGSEDFLGICKKLSDEFLRKDKVDAATPLGGYGIYIKDSDLYEVGECVERNEYVQKFVEIDSCSADWSEDPFHQLKLDLPRMNYRLGEVGNERVDFKDIKIPEDDAGKSVADFADGIKKKCRNMYQQRMVGYLASQKCMLSLLRAGGYIDSKFTALTSNLFLVQSIDIIPEGGNVKVVVEYTTRLSTSEVNKMDMARRDNTSSSLSAKATFIVGEKGFYCEKSSFSREDPPSNTWQMAKPSAAPTAVTNDNGAVEGIGKHRKQFDEQGDQQAVGQENKQ</sequence>
<protein>
    <submittedName>
        <fullName evidence="2">Uncharacterized protein</fullName>
    </submittedName>
</protein>
<keyword evidence="3" id="KW-1185">Reference proteome</keyword>
<feature type="compositionally biased region" description="Polar residues" evidence="1">
    <location>
        <begin position="1"/>
        <end position="18"/>
    </location>
</feature>
<name>A0A516SFA3_9NEIS</name>
<dbReference type="KEGG" id="cari:FNU76_10940"/>
<feature type="region of interest" description="Disordered" evidence="1">
    <location>
        <begin position="587"/>
        <end position="615"/>
    </location>
</feature>
<dbReference type="Proteomes" id="UP000317550">
    <property type="component" value="Chromosome"/>
</dbReference>
<dbReference type="RefSeq" id="WP_144278233.1">
    <property type="nucleotide sequence ID" value="NZ_CP041730.1"/>
</dbReference>
<reference evidence="3" key="1">
    <citation type="submission" date="2019-07" db="EMBL/GenBank/DDBJ databases">
        <title>Chitinimonas sp. nov., isolated from Ny-Alesund, arctica soil.</title>
        <authorList>
            <person name="Xu Q."/>
            <person name="Peng F."/>
        </authorList>
    </citation>
    <scope>NUCLEOTIDE SEQUENCE [LARGE SCALE GENOMIC DNA]</scope>
    <source>
        <strain evidence="3">R3-44</strain>
    </source>
</reference>
<evidence type="ECO:0000256" key="1">
    <source>
        <dbReference type="SAM" id="MobiDB-lite"/>
    </source>
</evidence>
<proteinExistence type="predicted"/>
<gene>
    <name evidence="2" type="ORF">FNU76_10940</name>
</gene>
<dbReference type="AlphaFoldDB" id="A0A516SFA3"/>
<evidence type="ECO:0000313" key="3">
    <source>
        <dbReference type="Proteomes" id="UP000317550"/>
    </source>
</evidence>
<accession>A0A516SFA3</accession>
<evidence type="ECO:0000313" key="2">
    <source>
        <dbReference type="EMBL" id="QDQ26839.1"/>
    </source>
</evidence>
<dbReference type="EMBL" id="CP041730">
    <property type="protein sequence ID" value="QDQ26839.1"/>
    <property type="molecule type" value="Genomic_DNA"/>
</dbReference>
<organism evidence="2 3">
    <name type="scientific">Chitinimonas arctica</name>
    <dbReference type="NCBI Taxonomy" id="2594795"/>
    <lineage>
        <taxon>Bacteria</taxon>
        <taxon>Pseudomonadati</taxon>
        <taxon>Pseudomonadota</taxon>
        <taxon>Betaproteobacteria</taxon>
        <taxon>Neisseriales</taxon>
        <taxon>Chitinibacteraceae</taxon>
        <taxon>Chitinimonas</taxon>
    </lineage>
</organism>